<dbReference type="PANTHER" id="PTHR37804:SF1">
    <property type="entry name" value="CDAA REGULATORY PROTEIN CDAR"/>
    <property type="match status" value="1"/>
</dbReference>
<reference evidence="1 2" key="1">
    <citation type="submission" date="2019-03" db="EMBL/GenBank/DDBJ databases">
        <title>Genomic Encyclopedia of Type Strains, Phase IV (KMG-IV): sequencing the most valuable type-strain genomes for metagenomic binning, comparative biology and taxonomic classification.</title>
        <authorList>
            <person name="Goeker M."/>
        </authorList>
    </citation>
    <scope>NUCLEOTIDE SEQUENCE [LARGE SCALE GENOMIC DNA]</scope>
    <source>
        <strain evidence="1 2">DSM 20467</strain>
    </source>
</reference>
<keyword evidence="2" id="KW-1185">Reference proteome</keyword>
<dbReference type="EMBL" id="SMAA01000003">
    <property type="protein sequence ID" value="TCS80875.1"/>
    <property type="molecule type" value="Genomic_DNA"/>
</dbReference>
<dbReference type="Proteomes" id="UP000295188">
    <property type="component" value="Unassembled WGS sequence"/>
</dbReference>
<gene>
    <name evidence="1" type="ORF">EDC37_10344</name>
</gene>
<accession>A0A4R3KCR1</accession>
<dbReference type="AlphaFoldDB" id="A0A4R3KCR1"/>
<dbReference type="OrthoDB" id="9814149at2"/>
<protein>
    <submittedName>
        <fullName evidence="1">YbbR domain-containing protein</fullName>
    </submittedName>
</protein>
<dbReference type="Gene3D" id="2.170.120.40">
    <property type="entry name" value="YbbR-like domain"/>
    <property type="match status" value="2"/>
</dbReference>
<evidence type="ECO:0000313" key="2">
    <source>
        <dbReference type="Proteomes" id="UP000295188"/>
    </source>
</evidence>
<dbReference type="CDD" id="cd20206">
    <property type="entry name" value="YbbR"/>
    <property type="match status" value="1"/>
</dbReference>
<dbReference type="RefSeq" id="WP_132547545.1">
    <property type="nucleotide sequence ID" value="NZ_SMAA01000003.1"/>
</dbReference>
<sequence length="316" mass="34179">MINFLRQNLFLKGLSLLLALGLWLYVMNEQNPSITSSVSVQLSIINAPDGYQIHHDSDTIKLVLKAPRSAFAAVDNSDFKAYVDLANVQEGEQTLPVHIQLPAGFELISSTPENVKFVIDEIIQKQIPIDLILSGKPADDMVVADTKQSADTIVVKGPRTQVDQVRKAIGYIGLDNNKDDFTVIVPLRAVDDNNKEVSDVTLLSSTVNASITLAHGLTHKVVAVRPIADSDLPTEFTLDSLKTTPDKVEITGNPQVISTINSLDTAKISLAKMTSSGEQTVNLAVPDGITVSTNTVKVSIKISEKEPVKQGDDSKN</sequence>
<evidence type="ECO:0000313" key="1">
    <source>
        <dbReference type="EMBL" id="TCS80875.1"/>
    </source>
</evidence>
<dbReference type="Pfam" id="PF07949">
    <property type="entry name" value="YbbR"/>
    <property type="match status" value="3"/>
</dbReference>
<dbReference type="InterPro" id="IPR012505">
    <property type="entry name" value="YbbR"/>
</dbReference>
<proteinExistence type="predicted"/>
<organism evidence="1 2">
    <name type="scientific">Pectinatus cerevisiiphilus</name>
    <dbReference type="NCBI Taxonomy" id="86956"/>
    <lineage>
        <taxon>Bacteria</taxon>
        <taxon>Bacillati</taxon>
        <taxon>Bacillota</taxon>
        <taxon>Negativicutes</taxon>
        <taxon>Selenomonadales</taxon>
        <taxon>Selenomonadaceae</taxon>
        <taxon>Pectinatus</taxon>
    </lineage>
</organism>
<comment type="caution">
    <text evidence="1">The sequence shown here is derived from an EMBL/GenBank/DDBJ whole genome shotgun (WGS) entry which is preliminary data.</text>
</comment>
<name>A0A4R3KCR1_9FIRM</name>
<dbReference type="PANTHER" id="PTHR37804">
    <property type="entry name" value="CDAA REGULATORY PROTEIN CDAR"/>
    <property type="match status" value="1"/>
</dbReference>
<dbReference type="Gene3D" id="2.170.120.30">
    <property type="match status" value="1"/>
</dbReference>
<dbReference type="InterPro" id="IPR053154">
    <property type="entry name" value="c-di-AMP_regulator"/>
</dbReference>